<evidence type="ECO:0000256" key="1">
    <source>
        <dbReference type="ARBA" id="ARBA00004613"/>
    </source>
</evidence>
<dbReference type="STRING" id="630515.SAMN04489812_3091"/>
<comment type="subcellular location">
    <subcellularLocation>
        <location evidence="1">Secreted</location>
    </subcellularLocation>
</comment>
<evidence type="ECO:0000313" key="9">
    <source>
        <dbReference type="EMBL" id="SDS80491.1"/>
    </source>
</evidence>
<keyword evidence="7" id="KW-0624">Polysaccharide degradation</keyword>
<keyword evidence="4" id="KW-0732">Signal</keyword>
<evidence type="ECO:0000256" key="3">
    <source>
        <dbReference type="ARBA" id="ARBA00022651"/>
    </source>
</evidence>
<dbReference type="InterPro" id="IPR029058">
    <property type="entry name" value="AB_hydrolase_fold"/>
</dbReference>
<accession>A0A1H1V7N5</accession>
<feature type="region of interest" description="Disordered" evidence="8">
    <location>
        <begin position="34"/>
        <end position="84"/>
    </location>
</feature>
<name>A0A1H1V7N5_9ACTN</name>
<evidence type="ECO:0000256" key="4">
    <source>
        <dbReference type="ARBA" id="ARBA00022729"/>
    </source>
</evidence>
<dbReference type="PANTHER" id="PTHR38050:SF2">
    <property type="entry name" value="FERULOYL ESTERASE C-RELATED"/>
    <property type="match status" value="1"/>
</dbReference>
<evidence type="ECO:0000256" key="5">
    <source>
        <dbReference type="ARBA" id="ARBA00022801"/>
    </source>
</evidence>
<organism evidence="9 10">
    <name type="scientific">Microlunatus soli</name>
    <dbReference type="NCBI Taxonomy" id="630515"/>
    <lineage>
        <taxon>Bacteria</taxon>
        <taxon>Bacillati</taxon>
        <taxon>Actinomycetota</taxon>
        <taxon>Actinomycetes</taxon>
        <taxon>Propionibacteriales</taxon>
        <taxon>Propionibacteriaceae</taxon>
        <taxon>Microlunatus</taxon>
    </lineage>
</organism>
<dbReference type="GO" id="GO:0045493">
    <property type="term" value="P:xylan catabolic process"/>
    <property type="evidence" value="ECO:0007669"/>
    <property type="project" value="UniProtKB-KW"/>
</dbReference>
<dbReference type="InterPro" id="IPR043595">
    <property type="entry name" value="FaeB/C/D"/>
</dbReference>
<dbReference type="Gene3D" id="3.40.50.1820">
    <property type="entry name" value="alpha/beta hydrolase"/>
    <property type="match status" value="1"/>
</dbReference>
<keyword evidence="3" id="KW-0858">Xylan degradation</keyword>
<dbReference type="GO" id="GO:0005576">
    <property type="term" value="C:extracellular region"/>
    <property type="evidence" value="ECO:0007669"/>
    <property type="project" value="UniProtKB-SubCell"/>
</dbReference>
<dbReference type="PANTHER" id="PTHR38050">
    <property type="match status" value="1"/>
</dbReference>
<keyword evidence="5" id="KW-0378">Hydrolase</keyword>
<keyword evidence="2" id="KW-0964">Secreted</keyword>
<keyword evidence="10" id="KW-1185">Reference proteome</keyword>
<evidence type="ECO:0000256" key="2">
    <source>
        <dbReference type="ARBA" id="ARBA00022525"/>
    </source>
</evidence>
<gene>
    <name evidence="9" type="ORF">SAMN04489812_3091</name>
</gene>
<dbReference type="Pfam" id="PF10503">
    <property type="entry name" value="Esterase_PHB"/>
    <property type="match status" value="1"/>
</dbReference>
<dbReference type="EMBL" id="LT629772">
    <property type="protein sequence ID" value="SDS80491.1"/>
    <property type="molecule type" value="Genomic_DNA"/>
</dbReference>
<evidence type="ECO:0000256" key="7">
    <source>
        <dbReference type="ARBA" id="ARBA00023326"/>
    </source>
</evidence>
<proteinExistence type="predicted"/>
<keyword evidence="6" id="KW-0119">Carbohydrate metabolism</keyword>
<evidence type="ECO:0000256" key="6">
    <source>
        <dbReference type="ARBA" id="ARBA00023277"/>
    </source>
</evidence>
<reference evidence="9 10" key="1">
    <citation type="submission" date="2016-10" db="EMBL/GenBank/DDBJ databases">
        <authorList>
            <person name="de Groot N.N."/>
        </authorList>
    </citation>
    <scope>NUCLEOTIDE SEQUENCE [LARGE SCALE GENOMIC DNA]</scope>
    <source>
        <strain evidence="9 10">DSM 21800</strain>
    </source>
</reference>
<protein>
    <submittedName>
        <fullName evidence="9">Polyhydroxybutyrate depolymerase</fullName>
    </submittedName>
</protein>
<dbReference type="AlphaFoldDB" id="A0A1H1V7N5"/>
<dbReference type="RefSeq" id="WP_231920363.1">
    <property type="nucleotide sequence ID" value="NZ_LT629772.1"/>
</dbReference>
<dbReference type="Proteomes" id="UP000199103">
    <property type="component" value="Chromosome I"/>
</dbReference>
<sequence length="342" mass="36727">MSHTPSLTRPVRRLLGLIGTAVVITAVSAMPPVAATPTDHESPVTRHSSTGCGREPGQQPGSSSLQPLRSGGLDRSYQLHVPDDYSPDRSYPLIMVFHGRGKTGAQTEQFTGFDRQPAILVYPNGVIGEEDKQAWQGAPYARQGVDDVAFTADLMDQVESDYCIDLDRVFAAGKSNGAGFTAILACRMADRIAAVAPVAGAFYITGEPCRPSRPIAVLEVHGTGDTVVPYDGDGTKDEPAIRTWVHDWAVRDGCRLSPRRQTIGDDVSSFSYRGCSVPDKPVGSQHHPIDTSADVLHLAVTDGGHTWPGSDSSSGPGYVTQTFSATEVSWQFFADHPLPNRR</sequence>
<dbReference type="GO" id="GO:0030600">
    <property type="term" value="F:feruloyl esterase activity"/>
    <property type="evidence" value="ECO:0007669"/>
    <property type="project" value="InterPro"/>
</dbReference>
<dbReference type="SUPFAM" id="SSF53474">
    <property type="entry name" value="alpha/beta-Hydrolases"/>
    <property type="match status" value="1"/>
</dbReference>
<evidence type="ECO:0000313" key="10">
    <source>
        <dbReference type="Proteomes" id="UP000199103"/>
    </source>
</evidence>
<dbReference type="InterPro" id="IPR010126">
    <property type="entry name" value="Esterase_phb"/>
</dbReference>
<evidence type="ECO:0000256" key="8">
    <source>
        <dbReference type="SAM" id="MobiDB-lite"/>
    </source>
</evidence>